<feature type="transmembrane region" description="Helical" evidence="1">
    <location>
        <begin position="65"/>
        <end position="88"/>
    </location>
</feature>
<dbReference type="RefSeq" id="WP_124398029.1">
    <property type="nucleotide sequence ID" value="NZ_BHZE01000013.1"/>
</dbReference>
<protein>
    <recommendedName>
        <fullName evidence="4">Carotenoid biosynthesis protein</fullName>
    </recommendedName>
</protein>
<keyword evidence="1" id="KW-0812">Transmembrane</keyword>
<dbReference type="PANTHER" id="PTHR39419">
    <property type="entry name" value="SLL0814 PROTEIN"/>
    <property type="match status" value="1"/>
</dbReference>
<dbReference type="InterPro" id="IPR007354">
    <property type="entry name" value="CruF-like"/>
</dbReference>
<keyword evidence="1" id="KW-1133">Transmembrane helix</keyword>
<keyword evidence="3" id="KW-1185">Reference proteome</keyword>
<keyword evidence="1" id="KW-0472">Membrane</keyword>
<dbReference type="Proteomes" id="UP000286715">
    <property type="component" value="Unassembled WGS sequence"/>
</dbReference>
<organism evidence="2 3">
    <name type="scientific">Thermaurantimonas aggregans</name>
    <dbReference type="NCBI Taxonomy" id="2173829"/>
    <lineage>
        <taxon>Bacteria</taxon>
        <taxon>Pseudomonadati</taxon>
        <taxon>Bacteroidota</taxon>
        <taxon>Flavobacteriia</taxon>
        <taxon>Flavobacteriales</taxon>
        <taxon>Schleiferiaceae</taxon>
        <taxon>Thermaurantimonas</taxon>
    </lineage>
</organism>
<evidence type="ECO:0000256" key="1">
    <source>
        <dbReference type="SAM" id="Phobius"/>
    </source>
</evidence>
<feature type="transmembrane region" description="Helical" evidence="1">
    <location>
        <begin position="15"/>
        <end position="32"/>
    </location>
</feature>
<dbReference type="Pfam" id="PF04240">
    <property type="entry name" value="Caroten_synth"/>
    <property type="match status" value="1"/>
</dbReference>
<gene>
    <name evidence="2" type="ORF">JCM31826_14490</name>
</gene>
<feature type="transmembrane region" description="Helical" evidence="1">
    <location>
        <begin position="108"/>
        <end position="125"/>
    </location>
</feature>
<evidence type="ECO:0000313" key="3">
    <source>
        <dbReference type="Proteomes" id="UP000286715"/>
    </source>
</evidence>
<feature type="transmembrane region" description="Helical" evidence="1">
    <location>
        <begin position="132"/>
        <end position="150"/>
    </location>
</feature>
<proteinExistence type="predicted"/>
<reference evidence="2 3" key="1">
    <citation type="submission" date="2018-11" db="EMBL/GenBank/DDBJ databases">
        <title>Schleiferia aggregans sp. nov., a moderately thermophilic heterotrophic bacterium isolated from microbial mats at a terrestrial hot spring.</title>
        <authorList>
            <person name="Iino T."/>
            <person name="Ohkuma M."/>
            <person name="Haruta S."/>
        </authorList>
    </citation>
    <scope>NUCLEOTIDE SEQUENCE [LARGE SCALE GENOMIC DNA]</scope>
    <source>
        <strain evidence="2 3">LA</strain>
    </source>
</reference>
<comment type="caution">
    <text evidence="2">The sequence shown here is derived from an EMBL/GenBank/DDBJ whole genome shotgun (WGS) entry which is preliminary data.</text>
</comment>
<dbReference type="OrthoDB" id="9811293at2"/>
<evidence type="ECO:0008006" key="4">
    <source>
        <dbReference type="Google" id="ProtNLM"/>
    </source>
</evidence>
<dbReference type="EMBL" id="BHZE01000013">
    <property type="protein sequence ID" value="GCD77967.1"/>
    <property type="molecule type" value="Genomic_DNA"/>
</dbReference>
<name>A0A401XLS8_9FLAO</name>
<feature type="transmembrane region" description="Helical" evidence="1">
    <location>
        <begin position="38"/>
        <end position="58"/>
    </location>
</feature>
<dbReference type="PANTHER" id="PTHR39419:SF1">
    <property type="entry name" value="SLL0814 PROTEIN"/>
    <property type="match status" value="1"/>
</dbReference>
<feature type="transmembrane region" description="Helical" evidence="1">
    <location>
        <begin position="170"/>
        <end position="187"/>
    </location>
</feature>
<sequence>MKDLKDLFKNLEQSLLVLLIVMHAWALVAFNQPTLRSIFLPLTPLNLLLSGFVVFKSYRGHTLSVFALAFAIYLLGFFIEAIGVNTGFPFGEYEYGSVLGPKVWETPIIIGVNWFIMFSGILNAVELIRLPIIIKALLGATLMTAADYLIEPVAISLEFWTWDKGLPPVENYMGWFGVSLGMYLMYYKFFKSVVVTKNALWVVSIFVLFFMFQNLWI</sequence>
<evidence type="ECO:0000313" key="2">
    <source>
        <dbReference type="EMBL" id="GCD77967.1"/>
    </source>
</evidence>
<feature type="transmembrane region" description="Helical" evidence="1">
    <location>
        <begin position="199"/>
        <end position="216"/>
    </location>
</feature>
<dbReference type="AlphaFoldDB" id="A0A401XLS8"/>
<accession>A0A401XLS8</accession>